<dbReference type="Proteomes" id="UP001178461">
    <property type="component" value="Chromosome 3"/>
</dbReference>
<organism evidence="9 10">
    <name type="scientific">Podarcis lilfordi</name>
    <name type="common">Lilford's wall lizard</name>
    <dbReference type="NCBI Taxonomy" id="74358"/>
    <lineage>
        <taxon>Eukaryota</taxon>
        <taxon>Metazoa</taxon>
        <taxon>Chordata</taxon>
        <taxon>Craniata</taxon>
        <taxon>Vertebrata</taxon>
        <taxon>Euteleostomi</taxon>
        <taxon>Lepidosauria</taxon>
        <taxon>Squamata</taxon>
        <taxon>Bifurcata</taxon>
        <taxon>Unidentata</taxon>
        <taxon>Episquamata</taxon>
        <taxon>Laterata</taxon>
        <taxon>Lacertibaenia</taxon>
        <taxon>Lacertidae</taxon>
        <taxon>Podarcis</taxon>
    </lineage>
</organism>
<evidence type="ECO:0000256" key="4">
    <source>
        <dbReference type="ARBA" id="ARBA00022989"/>
    </source>
</evidence>
<proteinExistence type="predicted"/>
<name>A0AA35K2W3_9SAUR</name>
<reference evidence="9" key="1">
    <citation type="submission" date="2022-12" db="EMBL/GenBank/DDBJ databases">
        <authorList>
            <person name="Alioto T."/>
            <person name="Alioto T."/>
            <person name="Gomez Garrido J."/>
        </authorList>
    </citation>
    <scope>NUCLEOTIDE SEQUENCE</scope>
</reference>
<evidence type="ECO:0000313" key="9">
    <source>
        <dbReference type="EMBL" id="CAI5770777.1"/>
    </source>
</evidence>
<accession>A0AA35K2W3</accession>
<keyword evidence="5 7" id="KW-0175">Coiled coil</keyword>
<keyword evidence="6 8" id="KW-0472">Membrane</keyword>
<keyword evidence="10" id="KW-1185">Reference proteome</keyword>
<evidence type="ECO:0000256" key="7">
    <source>
        <dbReference type="SAM" id="Coils"/>
    </source>
</evidence>
<dbReference type="GO" id="GO:0016020">
    <property type="term" value="C:membrane"/>
    <property type="evidence" value="ECO:0007669"/>
    <property type="project" value="UniProtKB-SubCell"/>
</dbReference>
<evidence type="ECO:0000313" key="10">
    <source>
        <dbReference type="Proteomes" id="UP001178461"/>
    </source>
</evidence>
<keyword evidence="4 8" id="KW-1133">Transmembrane helix</keyword>
<evidence type="ECO:0000256" key="1">
    <source>
        <dbReference type="ARBA" id="ARBA00004167"/>
    </source>
</evidence>
<keyword evidence="3 8" id="KW-0812">Transmembrane</keyword>
<evidence type="ECO:0000256" key="2">
    <source>
        <dbReference type="ARBA" id="ARBA00022350"/>
    </source>
</evidence>
<feature type="coiled-coil region" evidence="7">
    <location>
        <begin position="8"/>
        <end position="80"/>
    </location>
</feature>
<dbReference type="Pfam" id="PF15188">
    <property type="entry name" value="CCDC-167"/>
    <property type="match status" value="1"/>
</dbReference>
<dbReference type="PANTHER" id="PTHR31759:SF1">
    <property type="entry name" value="COILED-COIL DOMAIN-CONTAINING PROTEIN 167"/>
    <property type="match status" value="1"/>
</dbReference>
<dbReference type="AlphaFoldDB" id="A0AA35K2W3"/>
<dbReference type="PANTHER" id="PTHR31759">
    <property type="entry name" value="COILED-COIL DOMAIN-CONTAINING PROTEIN 167"/>
    <property type="match status" value="1"/>
</dbReference>
<gene>
    <name evidence="9" type="ORF">PODLI_1B018397</name>
</gene>
<comment type="subcellular location">
    <subcellularLocation>
        <location evidence="1">Membrane</location>
        <topology evidence="1">Single-pass membrane protein</topology>
    </subcellularLocation>
</comment>
<protein>
    <recommendedName>
        <fullName evidence="2">Coiled-coil domain-containing protein 167</fullName>
    </recommendedName>
</protein>
<evidence type="ECO:0000256" key="8">
    <source>
        <dbReference type="SAM" id="Phobius"/>
    </source>
</evidence>
<sequence>MPKKQGERVGVAQEIDTLEEKLTQCRENLEELDFKLRREELTPEGRKSLERERNLLATKAENYEKELKALRHENRKNAALSVALVLLLVVIYTCWTM</sequence>
<evidence type="ECO:0000256" key="5">
    <source>
        <dbReference type="ARBA" id="ARBA00023054"/>
    </source>
</evidence>
<dbReference type="EMBL" id="OX395128">
    <property type="protein sequence ID" value="CAI5770777.1"/>
    <property type="molecule type" value="Genomic_DNA"/>
</dbReference>
<feature type="transmembrane region" description="Helical" evidence="8">
    <location>
        <begin position="78"/>
        <end position="95"/>
    </location>
</feature>
<evidence type="ECO:0000256" key="6">
    <source>
        <dbReference type="ARBA" id="ARBA00023136"/>
    </source>
</evidence>
<evidence type="ECO:0000256" key="3">
    <source>
        <dbReference type="ARBA" id="ARBA00022692"/>
    </source>
</evidence>
<dbReference type="InterPro" id="IPR028194">
    <property type="entry name" value="CC167"/>
</dbReference>